<keyword evidence="2" id="KW-1185">Reference proteome</keyword>
<comment type="caution">
    <text evidence="1">The sequence shown here is derived from an EMBL/GenBank/DDBJ whole genome shotgun (WGS) entry which is preliminary data.</text>
</comment>
<sequence>MARADHAISYPETSLDPLSCFDVDGVLIECDPANSVVSSRISARSRIFHTLFAGADVGRKIYWLPHTRASSRRGYDPDGPMVMAHFGGTNLEISQVSRRSKGVVSKYNIIFLDRHGRLWE</sequence>
<dbReference type="EMBL" id="BGZK01000690">
    <property type="protein sequence ID" value="GBP56367.1"/>
    <property type="molecule type" value="Genomic_DNA"/>
</dbReference>
<evidence type="ECO:0000313" key="1">
    <source>
        <dbReference type="EMBL" id="GBP56367.1"/>
    </source>
</evidence>
<reference evidence="1 2" key="1">
    <citation type="journal article" date="2019" name="Commun. Biol.">
        <title>The bagworm genome reveals a unique fibroin gene that provides high tensile strength.</title>
        <authorList>
            <person name="Kono N."/>
            <person name="Nakamura H."/>
            <person name="Ohtoshi R."/>
            <person name="Tomita M."/>
            <person name="Numata K."/>
            <person name="Arakawa K."/>
        </authorList>
    </citation>
    <scope>NUCLEOTIDE SEQUENCE [LARGE SCALE GENOMIC DNA]</scope>
</reference>
<dbReference type="AlphaFoldDB" id="A0A4C1X217"/>
<protein>
    <submittedName>
        <fullName evidence="1">Uncharacterized protein</fullName>
    </submittedName>
</protein>
<accession>A0A4C1X217</accession>
<proteinExistence type="predicted"/>
<dbReference type="Proteomes" id="UP000299102">
    <property type="component" value="Unassembled WGS sequence"/>
</dbReference>
<name>A0A4C1X217_EUMVA</name>
<gene>
    <name evidence="1" type="ORF">EVAR_43306_1</name>
</gene>
<organism evidence="1 2">
    <name type="scientific">Eumeta variegata</name>
    <name type="common">Bagworm moth</name>
    <name type="synonym">Eumeta japonica</name>
    <dbReference type="NCBI Taxonomy" id="151549"/>
    <lineage>
        <taxon>Eukaryota</taxon>
        <taxon>Metazoa</taxon>
        <taxon>Ecdysozoa</taxon>
        <taxon>Arthropoda</taxon>
        <taxon>Hexapoda</taxon>
        <taxon>Insecta</taxon>
        <taxon>Pterygota</taxon>
        <taxon>Neoptera</taxon>
        <taxon>Endopterygota</taxon>
        <taxon>Lepidoptera</taxon>
        <taxon>Glossata</taxon>
        <taxon>Ditrysia</taxon>
        <taxon>Tineoidea</taxon>
        <taxon>Psychidae</taxon>
        <taxon>Oiketicinae</taxon>
        <taxon>Eumeta</taxon>
    </lineage>
</organism>
<evidence type="ECO:0000313" key="2">
    <source>
        <dbReference type="Proteomes" id="UP000299102"/>
    </source>
</evidence>